<evidence type="ECO:0000313" key="2">
    <source>
        <dbReference type="EMBL" id="KAI1235505.1"/>
    </source>
</evidence>
<dbReference type="EMBL" id="JADDUC010000033">
    <property type="protein sequence ID" value="KAG0122788.1"/>
    <property type="molecule type" value="Genomic_DNA"/>
</dbReference>
<accession>A0A835U099</accession>
<sequence length="121" mass="13146">MGEKRSSAETAVKNGAVNDKLWLVSSSLPTKQPKDLGTSTAAQTVLVSAKKFFVPGSKYGKCSEGEARVSSDLRSCMKNSQHEENKSVQAEVQKRQEHKCQGIWVKMQQRAGDSGSGNGRM</sequence>
<evidence type="ECO:0000313" key="1">
    <source>
        <dbReference type="EMBL" id="KAG0122788.1"/>
    </source>
</evidence>
<organism evidence="1">
    <name type="scientific">Lamprotornis superbus</name>
    <dbReference type="NCBI Taxonomy" id="245042"/>
    <lineage>
        <taxon>Eukaryota</taxon>
        <taxon>Metazoa</taxon>
        <taxon>Chordata</taxon>
        <taxon>Craniata</taxon>
        <taxon>Vertebrata</taxon>
        <taxon>Euteleostomi</taxon>
        <taxon>Archelosauria</taxon>
        <taxon>Archosauria</taxon>
        <taxon>Dinosauria</taxon>
        <taxon>Saurischia</taxon>
        <taxon>Theropoda</taxon>
        <taxon>Coelurosauria</taxon>
        <taxon>Aves</taxon>
        <taxon>Neognathae</taxon>
        <taxon>Neoaves</taxon>
        <taxon>Telluraves</taxon>
        <taxon>Australaves</taxon>
        <taxon>Passeriformes</taxon>
        <taxon>Sturnidae</taxon>
        <taxon>Lamprotornis</taxon>
    </lineage>
</organism>
<comment type="caution">
    <text evidence="1">The sequence shown here is derived from an EMBL/GenBank/DDBJ whole genome shotgun (WGS) entry which is preliminary data.</text>
</comment>
<name>A0A835U099_9PASS</name>
<dbReference type="AlphaFoldDB" id="A0A835U099"/>
<keyword evidence="3" id="KW-1185">Reference proteome</keyword>
<reference evidence="2 3" key="2">
    <citation type="journal article" date="2021" name="J. Hered.">
        <title>Feather Gene Expression Elucidates the Developmental Basis of Plumage Iridescence in African Starlings.</title>
        <authorList>
            <person name="Rubenstein D.R."/>
            <person name="Corvelo A."/>
            <person name="MacManes M.D."/>
            <person name="Maia R."/>
            <person name="Narzisi G."/>
            <person name="Rousaki A."/>
            <person name="Vandenabeele P."/>
            <person name="Shawkey M.D."/>
            <person name="Solomon J."/>
        </authorList>
    </citation>
    <scope>NUCLEOTIDE SEQUENCE [LARGE SCALE GENOMIC DNA]</scope>
    <source>
        <strain evidence="2">SS15</strain>
    </source>
</reference>
<reference evidence="1" key="1">
    <citation type="submission" date="2020-10" db="EMBL/GenBank/DDBJ databases">
        <title>Feather gene expression reveals the developmental basis of iridescence in African starlings.</title>
        <authorList>
            <person name="Rubenstein D.R."/>
        </authorList>
    </citation>
    <scope>NUCLEOTIDE SEQUENCE</scope>
    <source>
        <strain evidence="1">SS15</strain>
        <tissue evidence="1">Liver</tissue>
    </source>
</reference>
<proteinExistence type="predicted"/>
<reference evidence="2" key="3">
    <citation type="submission" date="2022-01" db="EMBL/GenBank/DDBJ databases">
        <authorList>
            <person name="Rubenstein D.R."/>
        </authorList>
    </citation>
    <scope>NUCLEOTIDE SEQUENCE</scope>
    <source>
        <strain evidence="2">SS15</strain>
        <tissue evidence="2">Liver</tissue>
    </source>
</reference>
<dbReference type="EMBL" id="JADDUC020000012">
    <property type="protein sequence ID" value="KAI1235505.1"/>
    <property type="molecule type" value="Genomic_DNA"/>
</dbReference>
<evidence type="ECO:0000313" key="3">
    <source>
        <dbReference type="Proteomes" id="UP000618051"/>
    </source>
</evidence>
<dbReference type="Proteomes" id="UP000618051">
    <property type="component" value="Unassembled WGS sequence"/>
</dbReference>
<gene>
    <name evidence="2" type="ORF">IHE44_0002380</name>
    <name evidence="1" type="ORF">IHE44_008532</name>
</gene>
<protein>
    <submittedName>
        <fullName evidence="1">Uncharacterized protein</fullName>
    </submittedName>
</protein>